<keyword evidence="4" id="KW-0573">Peptidoglycan synthesis</keyword>
<reference evidence="8 9" key="1">
    <citation type="submission" date="2018-08" db="EMBL/GenBank/DDBJ databases">
        <title>A genome reference for cultivated species of the human gut microbiota.</title>
        <authorList>
            <person name="Zou Y."/>
            <person name="Xue W."/>
            <person name="Luo G."/>
        </authorList>
    </citation>
    <scope>NUCLEOTIDE SEQUENCE [LARGE SCALE GENOMIC DNA]</scope>
    <source>
        <strain evidence="8 9">AF14-49</strain>
    </source>
</reference>
<evidence type="ECO:0000256" key="5">
    <source>
        <dbReference type="ARBA" id="ARBA00023315"/>
    </source>
</evidence>
<comment type="similarity">
    <text evidence="1">Belongs to the FemABX family.</text>
</comment>
<accession>A0A412WXD8</accession>
<sequence>MIEFTEHWNKYLEAIPAHLQDLYFREEYVRLYETESEKACCFVYQNNDSVLLFPFLRREFQFKGNTYFDFETAYGYGGPISNDHSDTFMTAALQAMSEKASSENYVCGFVRFHPLLENWDCFEKVGRLIMDRKTIAIDLTGGIESTWMNEIHTKNRNVIKKGEKNGLEFIVDEDFAYLTEFEELYNSTMDKLEADGFYYFDPGYYDQLKNTIQNRFLGIVKHEGKVVAGVIFFYQLPYGHYHLAGSDKSALKLSPNNFLLWEAAKELTNRGVEYFHLGGGTDGSEENSLYQYKRKFSKHEYQFALGKMIFNPSLYEDICTEWAAANPEKADKLKNILLKYKY</sequence>
<dbReference type="RefSeq" id="WP_118261090.1">
    <property type="nucleotide sequence ID" value="NZ_QRZA01000023.1"/>
</dbReference>
<evidence type="ECO:0000256" key="2">
    <source>
        <dbReference type="ARBA" id="ARBA00022679"/>
    </source>
</evidence>
<dbReference type="Gene3D" id="3.40.630.30">
    <property type="match status" value="1"/>
</dbReference>
<dbReference type="PANTHER" id="PTHR36174:SF1">
    <property type="entry name" value="LIPID II:GLYCINE GLYCYLTRANSFERASE"/>
    <property type="match status" value="1"/>
</dbReference>
<dbReference type="Pfam" id="PF13480">
    <property type="entry name" value="Acetyltransf_6"/>
    <property type="match status" value="1"/>
</dbReference>
<dbReference type="InterPro" id="IPR003447">
    <property type="entry name" value="FEMABX"/>
</dbReference>
<gene>
    <name evidence="8" type="ORF">DWW18_14980</name>
</gene>
<dbReference type="GO" id="GO:0071555">
    <property type="term" value="P:cell wall organization"/>
    <property type="evidence" value="ECO:0007669"/>
    <property type="project" value="UniProtKB-KW"/>
</dbReference>
<keyword evidence="5" id="KW-0012">Acyltransferase</keyword>
<dbReference type="EMBL" id="QRZA01000023">
    <property type="protein sequence ID" value="RGV32189.1"/>
    <property type="molecule type" value="Genomic_DNA"/>
</dbReference>
<evidence type="ECO:0000256" key="3">
    <source>
        <dbReference type="ARBA" id="ARBA00022960"/>
    </source>
</evidence>
<dbReference type="AlphaFoldDB" id="A0A412WXD8"/>
<dbReference type="PANTHER" id="PTHR36174">
    <property type="entry name" value="LIPID II:GLYCINE GLYCYLTRANSFERASE"/>
    <property type="match status" value="1"/>
</dbReference>
<dbReference type="SUPFAM" id="SSF55729">
    <property type="entry name" value="Acyl-CoA N-acyltransferases (Nat)"/>
    <property type="match status" value="1"/>
</dbReference>
<evidence type="ECO:0000313" key="9">
    <source>
        <dbReference type="Proteomes" id="UP000283589"/>
    </source>
</evidence>
<feature type="domain" description="BioF2-like acetyltransferase" evidence="7">
    <location>
        <begin position="156"/>
        <end position="294"/>
    </location>
</feature>
<dbReference type="GO" id="GO:0008360">
    <property type="term" value="P:regulation of cell shape"/>
    <property type="evidence" value="ECO:0007669"/>
    <property type="project" value="UniProtKB-KW"/>
</dbReference>
<evidence type="ECO:0000259" key="7">
    <source>
        <dbReference type="Pfam" id="PF13480"/>
    </source>
</evidence>
<comment type="caution">
    <text evidence="8">The sequence shown here is derived from an EMBL/GenBank/DDBJ whole genome shotgun (WGS) entry which is preliminary data.</text>
</comment>
<evidence type="ECO:0000256" key="6">
    <source>
        <dbReference type="ARBA" id="ARBA00023316"/>
    </source>
</evidence>
<proteinExistence type="inferred from homology"/>
<dbReference type="GO" id="GO:0009252">
    <property type="term" value="P:peptidoglycan biosynthetic process"/>
    <property type="evidence" value="ECO:0007669"/>
    <property type="project" value="UniProtKB-KW"/>
</dbReference>
<keyword evidence="2 8" id="KW-0808">Transferase</keyword>
<dbReference type="PROSITE" id="PS51191">
    <property type="entry name" value="FEMABX"/>
    <property type="match status" value="1"/>
</dbReference>
<keyword evidence="3" id="KW-0133">Cell shape</keyword>
<dbReference type="InterPro" id="IPR016181">
    <property type="entry name" value="Acyl_CoA_acyltransferase"/>
</dbReference>
<keyword evidence="6" id="KW-0961">Cell wall biogenesis/degradation</keyword>
<evidence type="ECO:0000256" key="4">
    <source>
        <dbReference type="ARBA" id="ARBA00022984"/>
    </source>
</evidence>
<protein>
    <submittedName>
        <fullName evidence="8">GNAT family N-acetyltransferase</fullName>
    </submittedName>
</protein>
<dbReference type="InterPro" id="IPR050644">
    <property type="entry name" value="PG_Glycine_Bridge_Synth"/>
</dbReference>
<name>A0A412WXD8_9BACT</name>
<evidence type="ECO:0000256" key="1">
    <source>
        <dbReference type="ARBA" id="ARBA00009943"/>
    </source>
</evidence>
<evidence type="ECO:0000313" key="8">
    <source>
        <dbReference type="EMBL" id="RGV32189.1"/>
    </source>
</evidence>
<dbReference type="Proteomes" id="UP000283589">
    <property type="component" value="Unassembled WGS sequence"/>
</dbReference>
<organism evidence="8 9">
    <name type="scientific">Butyricimonas virosa</name>
    <dbReference type="NCBI Taxonomy" id="544645"/>
    <lineage>
        <taxon>Bacteria</taxon>
        <taxon>Pseudomonadati</taxon>
        <taxon>Bacteroidota</taxon>
        <taxon>Bacteroidia</taxon>
        <taxon>Bacteroidales</taxon>
        <taxon>Odoribacteraceae</taxon>
        <taxon>Butyricimonas</taxon>
    </lineage>
</organism>
<dbReference type="GO" id="GO:0016755">
    <property type="term" value="F:aminoacyltransferase activity"/>
    <property type="evidence" value="ECO:0007669"/>
    <property type="project" value="InterPro"/>
</dbReference>
<dbReference type="InterPro" id="IPR038740">
    <property type="entry name" value="BioF2-like_GNAT_dom"/>
</dbReference>